<evidence type="ECO:0000256" key="1">
    <source>
        <dbReference type="SAM" id="MobiDB-lite"/>
    </source>
</evidence>
<feature type="chain" id="PRO_5019718925" evidence="2">
    <location>
        <begin position="25"/>
        <end position="94"/>
    </location>
</feature>
<gene>
    <name evidence="3" type="ORF">D7S86_18525</name>
</gene>
<evidence type="ECO:0000313" key="4">
    <source>
        <dbReference type="Proteomes" id="UP000270342"/>
    </source>
</evidence>
<evidence type="ECO:0000313" key="3">
    <source>
        <dbReference type="EMBL" id="RKP51935.1"/>
    </source>
</evidence>
<evidence type="ECO:0000256" key="2">
    <source>
        <dbReference type="SAM" id="SignalP"/>
    </source>
</evidence>
<feature type="signal peptide" evidence="2">
    <location>
        <begin position="1"/>
        <end position="24"/>
    </location>
</feature>
<keyword evidence="4" id="KW-1185">Reference proteome</keyword>
<reference evidence="3 4" key="1">
    <citation type="submission" date="2018-10" db="EMBL/GenBank/DDBJ databases">
        <title>Robbsia sp. DHC34, isolated from soil.</title>
        <authorList>
            <person name="Gao Z.-H."/>
            <person name="Qiu L.-H."/>
        </authorList>
    </citation>
    <scope>NUCLEOTIDE SEQUENCE [LARGE SCALE GENOMIC DNA]</scope>
    <source>
        <strain evidence="3 4">DHC34</strain>
    </source>
</reference>
<accession>A0A494XMK4</accession>
<feature type="region of interest" description="Disordered" evidence="1">
    <location>
        <begin position="30"/>
        <end position="66"/>
    </location>
</feature>
<proteinExistence type="predicted"/>
<sequence length="94" mass="9888">MKSLYVIGAVGAIAVAGLVSLAIAQTSDDAPASNIHGWHAPPDPDNPHHGWGAPRPGDPETGRMTEHGWVAPVNKDCSLNRVEIQGSAQVRCMK</sequence>
<dbReference type="EMBL" id="RBZU01000008">
    <property type="protein sequence ID" value="RKP51935.1"/>
    <property type="molecule type" value="Genomic_DNA"/>
</dbReference>
<feature type="compositionally biased region" description="Basic and acidic residues" evidence="1">
    <location>
        <begin position="57"/>
        <end position="66"/>
    </location>
</feature>
<dbReference type="AlphaFoldDB" id="A0A494XMK4"/>
<organism evidence="3 4">
    <name type="scientific">Pararobbsia silviterrae</name>
    <dbReference type="NCBI Taxonomy" id="1792498"/>
    <lineage>
        <taxon>Bacteria</taxon>
        <taxon>Pseudomonadati</taxon>
        <taxon>Pseudomonadota</taxon>
        <taxon>Betaproteobacteria</taxon>
        <taxon>Burkholderiales</taxon>
        <taxon>Burkholderiaceae</taxon>
        <taxon>Pararobbsia</taxon>
    </lineage>
</organism>
<comment type="caution">
    <text evidence="3">The sequence shown here is derived from an EMBL/GenBank/DDBJ whole genome shotgun (WGS) entry which is preliminary data.</text>
</comment>
<keyword evidence="2" id="KW-0732">Signal</keyword>
<dbReference type="Proteomes" id="UP000270342">
    <property type="component" value="Unassembled WGS sequence"/>
</dbReference>
<name>A0A494XMK4_9BURK</name>
<dbReference type="RefSeq" id="WP_121088338.1">
    <property type="nucleotide sequence ID" value="NZ_RBZU01000008.1"/>
</dbReference>
<protein>
    <submittedName>
        <fullName evidence="3">Uncharacterized protein</fullName>
    </submittedName>
</protein>